<accession>A0A6I9S7U7</accession>
<dbReference type="InterPro" id="IPR036047">
    <property type="entry name" value="F-box-like_dom_sf"/>
</dbReference>
<sequence length="424" mass="47794">MRKSLPTFYSSSKHSLHMRGRRTEDRMPRREREEQTTPIAQSKPPPPPLPAAAAAAAEEEEMEPAIWGQLPDELLDRILALLPLRTLLALRPTCKRFNSLLVSPSFLSLLHSPSSSPAFLLLSHPQFSHRFLPLYDSFADGWRNLRLLPSAAASPSQLLSSSSGLLCFSLLPSRPSSLLIFNLLTKTSKFVSLPTHDPFSFATLVSLPSSTPHGYKIFLPSSSSTSVFVYDSASFSWTRFPGFDLILDRGNSHQEGVFFDGALYFTTNEPFSVVGFHLQSGKWEPMSSPSLPAELAFVRLVGDGRNRLYLVGGVGRDGISRSLRVWELVGKDGEGKVRAWEEVGRLPEMMCRKFVSVCYHNYSHVYCLWHEGLVCVCCTTWPEVLFYRVARGTWHWLPRCPMLPEKWSCGFRWFSFVPDLYALV</sequence>
<dbReference type="SUPFAM" id="SSF81383">
    <property type="entry name" value="F-box domain"/>
    <property type="match status" value="1"/>
</dbReference>
<dbReference type="InterPro" id="IPR015915">
    <property type="entry name" value="Kelch-typ_b-propeller"/>
</dbReference>
<dbReference type="PANTHER" id="PTHR31672">
    <property type="entry name" value="BNACNNG10540D PROTEIN"/>
    <property type="match status" value="1"/>
</dbReference>
<dbReference type="KEGG" id="egu:105057940"/>
<dbReference type="Gene3D" id="1.20.1280.50">
    <property type="match status" value="1"/>
</dbReference>
<dbReference type="Pfam" id="PF00646">
    <property type="entry name" value="F-box"/>
    <property type="match status" value="1"/>
</dbReference>
<dbReference type="SUPFAM" id="SSF50965">
    <property type="entry name" value="Galactose oxidase, central domain"/>
    <property type="match status" value="1"/>
</dbReference>
<dbReference type="AlphaFoldDB" id="A0A6I9S7U7"/>
<dbReference type="PANTHER" id="PTHR31672:SF12">
    <property type="entry name" value="F-BOX DOMAIN-CONTAINING PROTEIN"/>
    <property type="match status" value="1"/>
</dbReference>
<protein>
    <submittedName>
        <fullName evidence="4">F-box/kelch-repeat protein At5g43190</fullName>
    </submittedName>
</protein>
<dbReference type="InterPro" id="IPR001810">
    <property type="entry name" value="F-box_dom"/>
</dbReference>
<dbReference type="InterPro" id="IPR050796">
    <property type="entry name" value="SCF_F-box_component"/>
</dbReference>
<dbReference type="PROSITE" id="PS50181">
    <property type="entry name" value="FBOX"/>
    <property type="match status" value="1"/>
</dbReference>
<dbReference type="Proteomes" id="UP000504607">
    <property type="component" value="Chromosome 15"/>
</dbReference>
<dbReference type="InParanoid" id="A0A6I9S7U7"/>
<evidence type="ECO:0000256" key="1">
    <source>
        <dbReference type="SAM" id="MobiDB-lite"/>
    </source>
</evidence>
<name>A0A6I9S7U7_ELAGV</name>
<evidence type="ECO:0000313" key="3">
    <source>
        <dbReference type="Proteomes" id="UP000504607"/>
    </source>
</evidence>
<dbReference type="SMART" id="SM00256">
    <property type="entry name" value="FBOX"/>
    <property type="match status" value="1"/>
</dbReference>
<dbReference type="OrthoDB" id="1703411at2759"/>
<dbReference type="RefSeq" id="XP_010938966.1">
    <property type="nucleotide sequence ID" value="XM_010940664.3"/>
</dbReference>
<evidence type="ECO:0000313" key="4">
    <source>
        <dbReference type="RefSeq" id="XP_010938966.1"/>
    </source>
</evidence>
<reference evidence="4" key="1">
    <citation type="submission" date="2025-08" db="UniProtKB">
        <authorList>
            <consortium name="RefSeq"/>
        </authorList>
    </citation>
    <scope>IDENTIFICATION</scope>
</reference>
<proteinExistence type="predicted"/>
<dbReference type="GeneID" id="105057940"/>
<dbReference type="InterPro" id="IPR011043">
    <property type="entry name" value="Gal_Oxase/kelch_b-propeller"/>
</dbReference>
<keyword evidence="3" id="KW-1185">Reference proteome</keyword>
<evidence type="ECO:0000259" key="2">
    <source>
        <dbReference type="PROSITE" id="PS50181"/>
    </source>
</evidence>
<gene>
    <name evidence="4" type="primary">LOC105057940</name>
</gene>
<organism evidence="3 4">
    <name type="scientific">Elaeis guineensis var. tenera</name>
    <name type="common">Oil palm</name>
    <dbReference type="NCBI Taxonomy" id="51953"/>
    <lineage>
        <taxon>Eukaryota</taxon>
        <taxon>Viridiplantae</taxon>
        <taxon>Streptophyta</taxon>
        <taxon>Embryophyta</taxon>
        <taxon>Tracheophyta</taxon>
        <taxon>Spermatophyta</taxon>
        <taxon>Magnoliopsida</taxon>
        <taxon>Liliopsida</taxon>
        <taxon>Arecaceae</taxon>
        <taxon>Arecoideae</taxon>
        <taxon>Cocoseae</taxon>
        <taxon>Elaeidinae</taxon>
        <taxon>Elaeis</taxon>
    </lineage>
</organism>
<feature type="domain" description="F-box" evidence="2">
    <location>
        <begin position="64"/>
        <end position="110"/>
    </location>
</feature>
<dbReference type="Gene3D" id="2.120.10.80">
    <property type="entry name" value="Kelch-type beta propeller"/>
    <property type="match status" value="1"/>
</dbReference>
<feature type="region of interest" description="Disordered" evidence="1">
    <location>
        <begin position="1"/>
        <end position="56"/>
    </location>
</feature>
<feature type="compositionally biased region" description="Basic and acidic residues" evidence="1">
    <location>
        <begin position="21"/>
        <end position="35"/>
    </location>
</feature>